<dbReference type="AlphaFoldDB" id="A0A645BMH9"/>
<evidence type="ECO:0000259" key="1">
    <source>
        <dbReference type="Pfam" id="PF14192"/>
    </source>
</evidence>
<dbReference type="Pfam" id="PF14192">
    <property type="entry name" value="DUF4314"/>
    <property type="match status" value="1"/>
</dbReference>
<feature type="domain" description="DUF4314" evidence="1">
    <location>
        <begin position="6"/>
        <end position="68"/>
    </location>
</feature>
<organism evidence="2">
    <name type="scientific">bioreactor metagenome</name>
    <dbReference type="NCBI Taxonomy" id="1076179"/>
    <lineage>
        <taxon>unclassified sequences</taxon>
        <taxon>metagenomes</taxon>
        <taxon>ecological metagenomes</taxon>
    </lineage>
</organism>
<reference evidence="2" key="1">
    <citation type="submission" date="2019-08" db="EMBL/GenBank/DDBJ databases">
        <authorList>
            <person name="Kucharzyk K."/>
            <person name="Murdoch R.W."/>
            <person name="Higgins S."/>
            <person name="Loffler F."/>
        </authorList>
    </citation>
    <scope>NUCLEOTIDE SEQUENCE</scope>
</reference>
<evidence type="ECO:0000313" key="2">
    <source>
        <dbReference type="EMBL" id="MPM66679.1"/>
    </source>
</evidence>
<name>A0A645BMH9_9ZZZZ</name>
<comment type="caution">
    <text evidence="2">The sequence shown here is derived from an EMBL/GenBank/DDBJ whole genome shotgun (WGS) entry which is preliminary data.</text>
</comment>
<dbReference type="InterPro" id="IPR025463">
    <property type="entry name" value="DUF4314"/>
</dbReference>
<proteinExistence type="predicted"/>
<dbReference type="EMBL" id="VSSQ01021231">
    <property type="protein sequence ID" value="MPM66679.1"/>
    <property type="molecule type" value="Genomic_DNA"/>
</dbReference>
<gene>
    <name evidence="2" type="ORF">SDC9_113589</name>
</gene>
<accession>A0A645BMH9</accession>
<protein>
    <recommendedName>
        <fullName evidence="1">DUF4314 domain-containing protein</fullName>
    </recommendedName>
</protein>
<sequence length="74" mass="8526">MKLQKGWINFLREQYPHGSRIRLREMKDPYHSMEPGTMGTLDCIDDVGTFHVKWDNGSGLGLVIGEDYALQIKM</sequence>